<dbReference type="InterPro" id="IPR037175">
    <property type="entry name" value="KFase_sf"/>
</dbReference>
<dbReference type="EMBL" id="BSSV01000007">
    <property type="protein sequence ID" value="GLX86729.1"/>
    <property type="molecule type" value="Genomic_DNA"/>
</dbReference>
<dbReference type="Pfam" id="PF04199">
    <property type="entry name" value="Cyclase"/>
    <property type="match status" value="1"/>
</dbReference>
<evidence type="ECO:0000313" key="1">
    <source>
        <dbReference type="EMBL" id="GLX86729.1"/>
    </source>
</evidence>
<sequence length="287" mass="32005">MKINITHNDKYYKVDLNQGKSIAITLDFNQHQPNHFDAEPALRTPMSVDGFIGDTRQSGSCNVNVLSFNPHCNGTHTETVGHICHIDDNQTTTIDQLAPPLLIPVSLVTIAPQNALLQSEPYVVDYAENDVVITKSQLAHHLDHIHDSELTSLIIRTLPNNAAKRYQRYSEDAPNAFLTTSAIEYILARGVEHLVVDMPSIDKMHDNGLLNNHHIFWQVEQGMRVVNNKTRANCTITELAYIESSITDGFYFISLQTPAFVNDAAPSRPTLFKPEASAQSSTAVFKE</sequence>
<keyword evidence="2" id="KW-1185">Reference proteome</keyword>
<dbReference type="InterPro" id="IPR007325">
    <property type="entry name" value="KFase/CYL"/>
</dbReference>
<dbReference type="SUPFAM" id="SSF102198">
    <property type="entry name" value="Putative cyclase"/>
    <property type="match status" value="1"/>
</dbReference>
<gene>
    <name evidence="1" type="ORF">tloyanaT_29820</name>
</gene>
<name>A0ABQ6HFH3_9GAMM</name>
<organism evidence="1 2">
    <name type="scientific">Thalassotalea loyana</name>
    <dbReference type="NCBI Taxonomy" id="280483"/>
    <lineage>
        <taxon>Bacteria</taxon>
        <taxon>Pseudomonadati</taxon>
        <taxon>Pseudomonadota</taxon>
        <taxon>Gammaproteobacteria</taxon>
        <taxon>Alteromonadales</taxon>
        <taxon>Colwelliaceae</taxon>
        <taxon>Thalassotalea</taxon>
    </lineage>
</organism>
<reference evidence="1 2" key="1">
    <citation type="submission" date="2023-03" db="EMBL/GenBank/DDBJ databases">
        <title>Thalassotalea loyana LMG 22536T draft genome sequence.</title>
        <authorList>
            <person name="Sawabe T."/>
        </authorList>
    </citation>
    <scope>NUCLEOTIDE SEQUENCE [LARGE SCALE GENOMIC DNA]</scope>
    <source>
        <strain evidence="1 2">LMG 22536</strain>
    </source>
</reference>
<evidence type="ECO:0000313" key="2">
    <source>
        <dbReference type="Proteomes" id="UP001157134"/>
    </source>
</evidence>
<comment type="caution">
    <text evidence="1">The sequence shown here is derived from an EMBL/GenBank/DDBJ whole genome shotgun (WGS) entry which is preliminary data.</text>
</comment>
<proteinExistence type="predicted"/>
<protein>
    <submittedName>
        <fullName evidence="1">Arylformamidase</fullName>
    </submittedName>
</protein>
<accession>A0ABQ6HFH3</accession>
<dbReference type="Gene3D" id="3.50.30.50">
    <property type="entry name" value="Putative cyclase"/>
    <property type="match status" value="1"/>
</dbReference>
<dbReference type="RefSeq" id="WP_284300048.1">
    <property type="nucleotide sequence ID" value="NZ_BSSV01000007.1"/>
</dbReference>
<dbReference type="Proteomes" id="UP001157134">
    <property type="component" value="Unassembled WGS sequence"/>
</dbReference>